<evidence type="ECO:0000313" key="2">
    <source>
        <dbReference type="EMBL" id="PNJ23115.1"/>
    </source>
</evidence>
<proteinExistence type="predicted"/>
<dbReference type="AlphaFoldDB" id="A0A2J8SQS2"/>
<sequence>PPATMRIWLLGGLLPFLLLLSGLQRPTEGSELPARNASLIL</sequence>
<evidence type="ECO:0000256" key="1">
    <source>
        <dbReference type="SAM" id="SignalP"/>
    </source>
</evidence>
<organism evidence="2">
    <name type="scientific">Pongo abelii</name>
    <name type="common">Sumatran orangutan</name>
    <name type="synonym">Pongo pygmaeus abelii</name>
    <dbReference type="NCBI Taxonomy" id="9601"/>
    <lineage>
        <taxon>Eukaryota</taxon>
        <taxon>Metazoa</taxon>
        <taxon>Chordata</taxon>
        <taxon>Craniata</taxon>
        <taxon>Vertebrata</taxon>
        <taxon>Euteleostomi</taxon>
        <taxon>Mammalia</taxon>
        <taxon>Eutheria</taxon>
        <taxon>Euarchontoglires</taxon>
        <taxon>Primates</taxon>
        <taxon>Haplorrhini</taxon>
        <taxon>Catarrhini</taxon>
        <taxon>Hominidae</taxon>
        <taxon>Pongo</taxon>
    </lineage>
</organism>
<reference evidence="2" key="1">
    <citation type="submission" date="2017-12" db="EMBL/GenBank/DDBJ databases">
        <title>High-resolution comparative analysis of great ape genomes.</title>
        <authorList>
            <person name="Pollen A."/>
            <person name="Hastie A."/>
            <person name="Hormozdiari F."/>
            <person name="Dougherty M."/>
            <person name="Liu R."/>
            <person name="Chaisson M."/>
            <person name="Hoppe E."/>
            <person name="Hill C."/>
            <person name="Pang A."/>
            <person name="Hillier L."/>
            <person name="Baker C."/>
            <person name="Armstrong J."/>
            <person name="Shendure J."/>
            <person name="Paten B."/>
            <person name="Wilson R."/>
            <person name="Chao H."/>
            <person name="Schneider V."/>
            <person name="Ventura M."/>
            <person name="Kronenberg Z."/>
            <person name="Murali S."/>
            <person name="Gordon D."/>
            <person name="Cantsilieris S."/>
            <person name="Munson K."/>
            <person name="Nelson B."/>
            <person name="Raja A."/>
            <person name="Underwood J."/>
            <person name="Diekhans M."/>
            <person name="Fiddes I."/>
            <person name="Haussler D."/>
            <person name="Eichler E."/>
        </authorList>
    </citation>
    <scope>NUCLEOTIDE SEQUENCE [LARGE SCALE GENOMIC DNA]</scope>
    <source>
        <strain evidence="2">Susie</strain>
    </source>
</reference>
<dbReference type="EMBL" id="NDHI03003554">
    <property type="protein sequence ID" value="PNJ23115.1"/>
    <property type="molecule type" value="Genomic_DNA"/>
</dbReference>
<comment type="caution">
    <text evidence="2">The sequence shown here is derived from an EMBL/GenBank/DDBJ whole genome shotgun (WGS) entry which is preliminary data.</text>
</comment>
<protein>
    <submittedName>
        <fullName evidence="2">ART4 isoform 3</fullName>
    </submittedName>
</protein>
<gene>
    <name evidence="2" type="ORF">CR201_G0041055</name>
</gene>
<keyword evidence="1" id="KW-0732">Signal</keyword>
<feature type="non-terminal residue" evidence="2">
    <location>
        <position position="1"/>
    </location>
</feature>
<accession>A0A2J8SQS2</accession>
<name>A0A2J8SQS2_PONAB</name>
<feature type="signal peptide" evidence="1">
    <location>
        <begin position="1"/>
        <end position="29"/>
    </location>
</feature>
<feature type="chain" id="PRO_5014345159" evidence="1">
    <location>
        <begin position="30"/>
        <end position="41"/>
    </location>
</feature>